<dbReference type="InterPro" id="IPR003439">
    <property type="entry name" value="ABC_transporter-like_ATP-bd"/>
</dbReference>
<comment type="function">
    <text evidence="1">Part of the ABC transporter FtsEX involved in cellular division. Important for assembly or stability of the septal ring.</text>
</comment>
<dbReference type="OrthoDB" id="9809450at2"/>
<dbReference type="Gene3D" id="3.40.50.300">
    <property type="entry name" value="P-loop containing nucleotide triphosphate hydrolases"/>
    <property type="match status" value="1"/>
</dbReference>
<protein>
    <recommendedName>
        <fullName evidence="3">Cell division ATP-binding protein FtsE</fullName>
    </recommendedName>
</protein>
<evidence type="ECO:0000256" key="4">
    <source>
        <dbReference type="ARBA" id="ARBA00022448"/>
    </source>
</evidence>
<evidence type="ECO:0000313" key="12">
    <source>
        <dbReference type="EMBL" id="ARJ56504.1"/>
    </source>
</evidence>
<keyword evidence="7 12" id="KW-0067">ATP-binding</keyword>
<keyword evidence="9" id="KW-0029">Amino-acid transport</keyword>
<keyword evidence="6" id="KW-0547">Nucleotide-binding</keyword>
<dbReference type="GO" id="GO:0006865">
    <property type="term" value="P:amino acid transport"/>
    <property type="evidence" value="ECO:0007669"/>
    <property type="project" value="UniProtKB-KW"/>
</dbReference>
<feature type="domain" description="ABC transporter" evidence="11">
    <location>
        <begin position="2"/>
        <end position="254"/>
    </location>
</feature>
<dbReference type="GO" id="GO:0016887">
    <property type="term" value="F:ATP hydrolysis activity"/>
    <property type="evidence" value="ECO:0007669"/>
    <property type="project" value="InterPro"/>
</dbReference>
<dbReference type="SMART" id="SM00382">
    <property type="entry name" value="AAA"/>
    <property type="match status" value="1"/>
</dbReference>
<comment type="similarity">
    <text evidence="2">Belongs to the ABC transporter superfamily.</text>
</comment>
<dbReference type="KEGG" id="ccun:CCUN_0894"/>
<evidence type="ECO:0000256" key="1">
    <source>
        <dbReference type="ARBA" id="ARBA00002579"/>
    </source>
</evidence>
<dbReference type="PROSITE" id="PS00211">
    <property type="entry name" value="ABC_TRANSPORTER_1"/>
    <property type="match status" value="1"/>
</dbReference>
<dbReference type="SUPFAM" id="SSF52540">
    <property type="entry name" value="P-loop containing nucleoside triphosphate hydrolases"/>
    <property type="match status" value="1"/>
</dbReference>
<accession>A0A1W6BWQ5</accession>
<dbReference type="InterPro" id="IPR003593">
    <property type="entry name" value="AAA+_ATPase"/>
</dbReference>
<evidence type="ECO:0000256" key="8">
    <source>
        <dbReference type="ARBA" id="ARBA00022967"/>
    </source>
</evidence>
<dbReference type="Proteomes" id="UP000192902">
    <property type="component" value="Chromosome"/>
</dbReference>
<dbReference type="Pfam" id="PF00005">
    <property type="entry name" value="ABC_tran"/>
    <property type="match status" value="1"/>
</dbReference>
<dbReference type="InterPro" id="IPR027417">
    <property type="entry name" value="P-loop_NTPase"/>
</dbReference>
<dbReference type="Pfam" id="PF09383">
    <property type="entry name" value="NIL"/>
    <property type="match status" value="1"/>
</dbReference>
<dbReference type="InterPro" id="IPR017871">
    <property type="entry name" value="ABC_transporter-like_CS"/>
</dbReference>
<dbReference type="PANTHER" id="PTHR43166">
    <property type="entry name" value="AMINO ACID IMPORT ATP-BINDING PROTEIN"/>
    <property type="match status" value="1"/>
</dbReference>
<evidence type="ECO:0000256" key="7">
    <source>
        <dbReference type="ARBA" id="ARBA00022840"/>
    </source>
</evidence>
<organism evidence="12 13">
    <name type="scientific">Campylobacter cuniculorum DSM 23162 = LMG 24588</name>
    <dbReference type="NCBI Taxonomy" id="1121267"/>
    <lineage>
        <taxon>Bacteria</taxon>
        <taxon>Pseudomonadati</taxon>
        <taxon>Campylobacterota</taxon>
        <taxon>Epsilonproteobacteria</taxon>
        <taxon>Campylobacterales</taxon>
        <taxon>Campylobacteraceae</taxon>
        <taxon>Campylobacter</taxon>
    </lineage>
</organism>
<dbReference type="SMART" id="SM00930">
    <property type="entry name" value="NIL"/>
    <property type="match status" value="1"/>
</dbReference>
<evidence type="ECO:0000259" key="11">
    <source>
        <dbReference type="PROSITE" id="PS50893"/>
    </source>
</evidence>
<dbReference type="InterPro" id="IPR018449">
    <property type="entry name" value="NIL_domain"/>
</dbReference>
<name>A0A1W6BWQ5_9BACT</name>
<evidence type="ECO:0000256" key="10">
    <source>
        <dbReference type="ARBA" id="ARBA00023136"/>
    </source>
</evidence>
<proteinExistence type="inferred from homology"/>
<keyword evidence="8" id="KW-1278">Translocase</keyword>
<gene>
    <name evidence="12" type="primary">metN</name>
    <name evidence="12" type="ORF">CCUN_0894</name>
</gene>
<dbReference type="RefSeq" id="WP_027306458.1">
    <property type="nucleotide sequence ID" value="NZ_CP020867.1"/>
</dbReference>
<evidence type="ECO:0000256" key="2">
    <source>
        <dbReference type="ARBA" id="ARBA00005417"/>
    </source>
</evidence>
<dbReference type="PROSITE" id="PS50893">
    <property type="entry name" value="ABC_TRANSPORTER_2"/>
    <property type="match status" value="1"/>
</dbReference>
<sequence length="337" mass="37927">MIKIQNLKKYYGKDLVINDVSLEIKKGEIYAIVGHSGAGKSTLLRCINALEEYQEGKLEVLGLDVKNLTQNNPKELINLRKDIGMIFQNFALMNRKSVFENVAMPLRVHYTSSKFYSKLFKKAYLSEEKIKQRVNELLDIVGLSNKLKAYPKELSGGQKQRVAIARALALNPKILLSDEATSALDPNTTKNILELIAQINAEFGISVVLVTHEMEVVKDIAKKAVLLEHGQIIGQGAIDELFLKPNAKMKEFLGESEFLPKNGINIRLYFPKEIAQNSIVTHMARALNIDFSIVWGRIEKLNNTAVGNLVININEKDKQSVLEYIEKSGVLWEMADE</sequence>
<dbReference type="EMBL" id="CP020867">
    <property type="protein sequence ID" value="ARJ56504.1"/>
    <property type="molecule type" value="Genomic_DNA"/>
</dbReference>
<dbReference type="GO" id="GO:0005524">
    <property type="term" value="F:ATP binding"/>
    <property type="evidence" value="ECO:0007669"/>
    <property type="project" value="UniProtKB-KW"/>
</dbReference>
<evidence type="ECO:0000256" key="9">
    <source>
        <dbReference type="ARBA" id="ARBA00022970"/>
    </source>
</evidence>
<keyword evidence="4" id="KW-0813">Transport</keyword>
<dbReference type="Gene3D" id="3.30.70.260">
    <property type="match status" value="1"/>
</dbReference>
<dbReference type="AlphaFoldDB" id="A0A1W6BWQ5"/>
<dbReference type="STRING" id="1121267.CCUN_0894"/>
<evidence type="ECO:0000256" key="3">
    <source>
        <dbReference type="ARBA" id="ARBA00020019"/>
    </source>
</evidence>
<keyword evidence="10" id="KW-0472">Membrane</keyword>
<dbReference type="GO" id="GO:0005886">
    <property type="term" value="C:plasma membrane"/>
    <property type="evidence" value="ECO:0007669"/>
    <property type="project" value="UniProtKB-ARBA"/>
</dbReference>
<evidence type="ECO:0000256" key="5">
    <source>
        <dbReference type="ARBA" id="ARBA00022475"/>
    </source>
</evidence>
<dbReference type="PANTHER" id="PTHR43166:SF30">
    <property type="entry name" value="METHIONINE IMPORT ATP-BINDING PROTEIN METN"/>
    <property type="match status" value="1"/>
</dbReference>
<dbReference type="InterPro" id="IPR050086">
    <property type="entry name" value="MetN_ABC_transporter-like"/>
</dbReference>
<dbReference type="SUPFAM" id="SSF55021">
    <property type="entry name" value="ACT-like"/>
    <property type="match status" value="1"/>
</dbReference>
<dbReference type="eggNOG" id="COG1135">
    <property type="taxonomic scope" value="Bacteria"/>
</dbReference>
<reference evidence="12 13" key="1">
    <citation type="submission" date="2017-04" db="EMBL/GenBank/DDBJ databases">
        <title>Complete genome sequence of the Campylobacter cuniculorum type strain LMG24588.</title>
        <authorList>
            <person name="Miller W.G."/>
            <person name="Yee E."/>
            <person name="Revez J."/>
            <person name="Bono J.L."/>
            <person name="Rossi M."/>
        </authorList>
    </citation>
    <scope>NUCLEOTIDE SEQUENCE [LARGE SCALE GENOMIC DNA]</scope>
    <source>
        <strain evidence="12 13">LMG 24588</strain>
    </source>
</reference>
<evidence type="ECO:0000313" key="13">
    <source>
        <dbReference type="Proteomes" id="UP000192902"/>
    </source>
</evidence>
<dbReference type="FunFam" id="3.40.50.300:FF:000056">
    <property type="entry name" value="Cell division ATP-binding protein FtsE"/>
    <property type="match status" value="1"/>
</dbReference>
<keyword evidence="5" id="KW-1003">Cell membrane</keyword>
<dbReference type="InterPro" id="IPR045865">
    <property type="entry name" value="ACT-like_dom_sf"/>
</dbReference>
<evidence type="ECO:0000256" key="6">
    <source>
        <dbReference type="ARBA" id="ARBA00022741"/>
    </source>
</evidence>